<evidence type="ECO:0000313" key="6">
    <source>
        <dbReference type="EMBL" id="KAK7278382.1"/>
    </source>
</evidence>
<gene>
    <name evidence="6" type="ORF">RJT34_23410</name>
</gene>
<comment type="subcellular location">
    <subcellularLocation>
        <location evidence="1">Secreted</location>
        <location evidence="1">Extracellular space</location>
        <location evidence="1">Apoplast</location>
    </subcellularLocation>
</comment>
<organism evidence="6 7">
    <name type="scientific">Clitoria ternatea</name>
    <name type="common">Butterfly pea</name>
    <dbReference type="NCBI Taxonomy" id="43366"/>
    <lineage>
        <taxon>Eukaryota</taxon>
        <taxon>Viridiplantae</taxon>
        <taxon>Streptophyta</taxon>
        <taxon>Embryophyta</taxon>
        <taxon>Tracheophyta</taxon>
        <taxon>Spermatophyta</taxon>
        <taxon>Magnoliopsida</taxon>
        <taxon>eudicotyledons</taxon>
        <taxon>Gunneridae</taxon>
        <taxon>Pentapetalae</taxon>
        <taxon>rosids</taxon>
        <taxon>fabids</taxon>
        <taxon>Fabales</taxon>
        <taxon>Fabaceae</taxon>
        <taxon>Papilionoideae</taxon>
        <taxon>50 kb inversion clade</taxon>
        <taxon>NPAAA clade</taxon>
        <taxon>indigoferoid/millettioid clade</taxon>
        <taxon>Phaseoleae</taxon>
        <taxon>Clitoria</taxon>
    </lineage>
</organism>
<comment type="similarity">
    <text evidence="5">Belongs to the EXORDIUM family.</text>
</comment>
<name>A0AAN9FKY0_CLITE</name>
<evidence type="ECO:0000313" key="7">
    <source>
        <dbReference type="Proteomes" id="UP001359559"/>
    </source>
</evidence>
<comment type="caution">
    <text evidence="6">The sequence shown here is derived from an EMBL/GenBank/DDBJ whole genome shotgun (WGS) entry which is preliminary data.</text>
</comment>
<dbReference type="PANTHER" id="PTHR31279">
    <property type="entry name" value="PROTEIN EXORDIUM-LIKE 5"/>
    <property type="match status" value="1"/>
</dbReference>
<dbReference type="AlphaFoldDB" id="A0AAN9FKY0"/>
<evidence type="ECO:0000256" key="4">
    <source>
        <dbReference type="ARBA" id="ARBA00022729"/>
    </source>
</evidence>
<dbReference type="EMBL" id="JAYKXN010000006">
    <property type="protein sequence ID" value="KAK7278382.1"/>
    <property type="molecule type" value="Genomic_DNA"/>
</dbReference>
<keyword evidence="3" id="KW-0964">Secreted</keyword>
<dbReference type="Pfam" id="PF04674">
    <property type="entry name" value="Phi_1"/>
    <property type="match status" value="1"/>
</dbReference>
<evidence type="ECO:0008006" key="8">
    <source>
        <dbReference type="Google" id="ProtNLM"/>
    </source>
</evidence>
<dbReference type="Proteomes" id="UP001359559">
    <property type="component" value="Unassembled WGS sequence"/>
</dbReference>
<evidence type="ECO:0000256" key="3">
    <source>
        <dbReference type="ARBA" id="ARBA00022525"/>
    </source>
</evidence>
<sequence>MTVKCAHTWQLSPAQFPSQSNANAPPLQIFIIYLSSSIFTLSHTHPFTLISTMSPLRNPLLFLSLFLLVVLSTASPQQPQLQTLNPNPSKFNPKIPIPPLRTLSSSKRFEGSSEFVKLKYHMGPVLSSPINIYLIWYGKWAQPQKLLIKDFLLSISSSNHRAAPSPSVSDWWSTVSLYTDQTGANISRSVSIAAEYSDLRYSHGTHLTRLSVQEVILNAVQSKPFPVDHRNGIYLVLTAEDVTMEDFCRAVCGFHYFTFPSKVGYTLPYAWIGNSGKQCPEVCAYPFAVPGYMGGGGPGRLTPPNGDVGVDGMVSVIGHELAELSSNPLVNAWYAGEDPTAPTEIGDLCEGLYGTGGGGGYIGSVMKDREGRTFNLNGINGRKFLVQWIWSPVLKACAGPNAID</sequence>
<dbReference type="PANTHER" id="PTHR31279:SF4">
    <property type="entry name" value="PROTEIN EXORDIUM-LIKE 5"/>
    <property type="match status" value="1"/>
</dbReference>
<evidence type="ECO:0000256" key="1">
    <source>
        <dbReference type="ARBA" id="ARBA00004271"/>
    </source>
</evidence>
<accession>A0AAN9FKY0</accession>
<dbReference type="InterPro" id="IPR006766">
    <property type="entry name" value="EXORDIUM-like"/>
</dbReference>
<protein>
    <recommendedName>
        <fullName evidence="8">Protein EXORDIUM-like 5</fullName>
    </recommendedName>
</protein>
<keyword evidence="2" id="KW-0052">Apoplast</keyword>
<dbReference type="GO" id="GO:0048046">
    <property type="term" value="C:apoplast"/>
    <property type="evidence" value="ECO:0007669"/>
    <property type="project" value="UniProtKB-SubCell"/>
</dbReference>
<evidence type="ECO:0000256" key="2">
    <source>
        <dbReference type="ARBA" id="ARBA00022523"/>
    </source>
</evidence>
<evidence type="ECO:0000256" key="5">
    <source>
        <dbReference type="ARBA" id="ARBA00023591"/>
    </source>
</evidence>
<proteinExistence type="inferred from homology"/>
<keyword evidence="4" id="KW-0732">Signal</keyword>
<keyword evidence="7" id="KW-1185">Reference proteome</keyword>
<reference evidence="6 7" key="1">
    <citation type="submission" date="2024-01" db="EMBL/GenBank/DDBJ databases">
        <title>The genomes of 5 underutilized Papilionoideae crops provide insights into root nodulation and disease resistance.</title>
        <authorList>
            <person name="Yuan L."/>
        </authorList>
    </citation>
    <scope>NUCLEOTIDE SEQUENCE [LARGE SCALE GENOMIC DNA]</scope>
    <source>
        <strain evidence="6">LY-2023</strain>
        <tissue evidence="6">Leaf</tissue>
    </source>
</reference>